<dbReference type="Proteomes" id="UP000481087">
    <property type="component" value="Unassembled WGS sequence"/>
</dbReference>
<name>A0A6L8V214_9BACL</name>
<dbReference type="AlphaFoldDB" id="A0A6L8V214"/>
<keyword evidence="2" id="KW-1185">Reference proteome</keyword>
<accession>A0A6L8V214</accession>
<comment type="caution">
    <text evidence="1">The sequence shown here is derived from an EMBL/GenBank/DDBJ whole genome shotgun (WGS) entry which is preliminary data.</text>
</comment>
<dbReference type="EMBL" id="WTUZ01000020">
    <property type="protein sequence ID" value="MZQ83581.1"/>
    <property type="molecule type" value="Genomic_DNA"/>
</dbReference>
<sequence>MGKSTDLSTFRQARRIFLQGIQFLYRTFMYRTRAITYIREQTSETPHFLIDACDPGASQGFLAVTNHYIAFFDRNKKTVEMFPLLHTTDFGFDTIDAQPVVWIEGSFEQGTGRYLWYVGKQKSFIEAMKEQMEKGVVAQEIAAMKRNQAKLDSYMATVNSRLNDNRETILCNSKVGIDDNADTLLQNMQVMLETMWEVFLTGSAPHLRVLNQEETQLLRDNIICYAAVKGNRIAKIVLEARGYKLPTDDVFIESDAFVDEYYNAVLPPFEILELVYEDVLTVYQRFFPATTLHQAHVVMMISEAVNLGYRVTIANAMVIVKMPLRIAN</sequence>
<reference evidence="1 2" key="1">
    <citation type="submission" date="2019-12" db="EMBL/GenBank/DDBJ databases">
        <title>Paenibacillus sp. nov. sp. isolated from soil.</title>
        <authorList>
            <person name="Kim J."/>
            <person name="Jeong S.E."/>
            <person name="Jung H.S."/>
            <person name="Jeon C.O."/>
        </authorList>
    </citation>
    <scope>NUCLEOTIDE SEQUENCE [LARGE SCALE GENOMIC DNA]</scope>
    <source>
        <strain evidence="1 2">5J-6</strain>
    </source>
</reference>
<organism evidence="1 2">
    <name type="scientific">Paenibacillus silvestris</name>
    <dbReference type="NCBI Taxonomy" id="2606219"/>
    <lineage>
        <taxon>Bacteria</taxon>
        <taxon>Bacillati</taxon>
        <taxon>Bacillota</taxon>
        <taxon>Bacilli</taxon>
        <taxon>Bacillales</taxon>
        <taxon>Paenibacillaceae</taxon>
        <taxon>Paenibacillus</taxon>
    </lineage>
</organism>
<protein>
    <submittedName>
        <fullName evidence="1">Uncharacterized protein</fullName>
    </submittedName>
</protein>
<evidence type="ECO:0000313" key="1">
    <source>
        <dbReference type="EMBL" id="MZQ83581.1"/>
    </source>
</evidence>
<proteinExistence type="predicted"/>
<gene>
    <name evidence="1" type="ORF">GQF01_15820</name>
</gene>
<evidence type="ECO:0000313" key="2">
    <source>
        <dbReference type="Proteomes" id="UP000481087"/>
    </source>
</evidence>